<dbReference type="STRING" id="871963.Desdi_2548"/>
<evidence type="ECO:0000313" key="2">
    <source>
        <dbReference type="Proteomes" id="UP000010797"/>
    </source>
</evidence>
<dbReference type="KEGG" id="ddl:Desdi_2548"/>
<evidence type="ECO:0000313" key="1">
    <source>
        <dbReference type="EMBL" id="AGA69968.1"/>
    </source>
</evidence>
<accession>L0FAK0</accession>
<protein>
    <submittedName>
        <fullName evidence="1">Uncharacterized protein</fullName>
    </submittedName>
</protein>
<keyword evidence="2" id="KW-1185">Reference proteome</keyword>
<organism evidence="1 2">
    <name type="scientific">Desulfitobacterium dichloroeliminans (strain LMG P-21439 / DCA1)</name>
    <dbReference type="NCBI Taxonomy" id="871963"/>
    <lineage>
        <taxon>Bacteria</taxon>
        <taxon>Bacillati</taxon>
        <taxon>Bacillota</taxon>
        <taxon>Clostridia</taxon>
        <taxon>Eubacteriales</taxon>
        <taxon>Desulfitobacteriaceae</taxon>
        <taxon>Desulfitobacterium</taxon>
    </lineage>
</organism>
<name>L0FAK0_DESDL</name>
<gene>
    <name evidence="1" type="ordered locus">Desdi_2548</name>
</gene>
<proteinExistence type="predicted"/>
<dbReference type="AlphaFoldDB" id="L0FAK0"/>
<sequence length="51" mass="5890">MQKISQFVYETVSQLGLPIYVLHSVEENKSVCFRNDKIKLSMRIVSPTNAF</sequence>
<dbReference type="Proteomes" id="UP000010797">
    <property type="component" value="Chromosome"/>
</dbReference>
<dbReference type="EMBL" id="CP003344">
    <property type="protein sequence ID" value="AGA69968.1"/>
    <property type="molecule type" value="Genomic_DNA"/>
</dbReference>
<reference evidence="2" key="1">
    <citation type="submission" date="2012-02" db="EMBL/GenBank/DDBJ databases">
        <title>Complete sequence of Desulfitobacterium dichloroeliminans LMG P-21439.</title>
        <authorList>
            <person name="Lucas S."/>
            <person name="Han J."/>
            <person name="Lapidus A."/>
            <person name="Cheng J.-F."/>
            <person name="Goodwin L."/>
            <person name="Pitluck S."/>
            <person name="Peters L."/>
            <person name="Ovchinnikova G."/>
            <person name="Teshima H."/>
            <person name="Detter J.C."/>
            <person name="Han C."/>
            <person name="Tapia R."/>
            <person name="Land M."/>
            <person name="Hauser L."/>
            <person name="Kyrpides N."/>
            <person name="Ivanova N."/>
            <person name="Pagani I."/>
            <person name="Kruse T."/>
            <person name="de Vos W.M."/>
            <person name="Boon N."/>
            <person name="Smidt H."/>
            <person name="Woyke T."/>
        </authorList>
    </citation>
    <scope>NUCLEOTIDE SEQUENCE [LARGE SCALE GENOMIC DNA]</scope>
    <source>
        <strain evidence="2">LMG P-21439 / DCA1</strain>
    </source>
</reference>
<dbReference type="HOGENOM" id="CLU_3098089_0_0_9"/>